<proteinExistence type="predicted"/>
<keyword evidence="5" id="KW-0547">Nucleotide-binding</keyword>
<keyword evidence="8" id="KW-0802">TPR repeat</keyword>
<evidence type="ECO:0000256" key="2">
    <source>
        <dbReference type="ARBA" id="ARBA00012438"/>
    </source>
</evidence>
<dbReference type="AlphaFoldDB" id="A0A1G9T2A8"/>
<evidence type="ECO:0000256" key="3">
    <source>
        <dbReference type="ARBA" id="ARBA00022553"/>
    </source>
</evidence>
<feature type="compositionally biased region" description="Gly residues" evidence="10">
    <location>
        <begin position="1"/>
        <end position="11"/>
    </location>
</feature>
<evidence type="ECO:0000256" key="11">
    <source>
        <dbReference type="SAM" id="Phobius"/>
    </source>
</evidence>
<name>A0A1G9T2A8_9BACT</name>
<evidence type="ECO:0000313" key="15">
    <source>
        <dbReference type="Proteomes" id="UP000198510"/>
    </source>
</evidence>
<evidence type="ECO:0000259" key="12">
    <source>
        <dbReference type="Pfam" id="PF02518"/>
    </source>
</evidence>
<dbReference type="SMART" id="SM00028">
    <property type="entry name" value="TPR"/>
    <property type="match status" value="5"/>
</dbReference>
<evidence type="ECO:0000256" key="6">
    <source>
        <dbReference type="ARBA" id="ARBA00022777"/>
    </source>
</evidence>
<evidence type="ECO:0000259" key="13">
    <source>
        <dbReference type="Pfam" id="PF07568"/>
    </source>
</evidence>
<dbReference type="STRING" id="1075417.SAMN05421823_11366"/>
<keyword evidence="3" id="KW-0597">Phosphoprotein</keyword>
<dbReference type="EMBL" id="FNFO01000013">
    <property type="protein sequence ID" value="SDM41790.1"/>
    <property type="molecule type" value="Genomic_DNA"/>
</dbReference>
<keyword evidence="4" id="KW-0808">Transferase</keyword>
<evidence type="ECO:0000256" key="5">
    <source>
        <dbReference type="ARBA" id="ARBA00022741"/>
    </source>
</evidence>
<feature type="coiled-coil region" evidence="9">
    <location>
        <begin position="540"/>
        <end position="616"/>
    </location>
</feature>
<keyword evidence="11" id="KW-0472">Membrane</keyword>
<dbReference type="SUPFAM" id="SSF55874">
    <property type="entry name" value="ATPase domain of HSP90 chaperone/DNA topoisomerase II/histidine kinase"/>
    <property type="match status" value="1"/>
</dbReference>
<evidence type="ECO:0000256" key="4">
    <source>
        <dbReference type="ARBA" id="ARBA00022679"/>
    </source>
</evidence>
<keyword evidence="15" id="KW-1185">Reference proteome</keyword>
<evidence type="ECO:0000256" key="9">
    <source>
        <dbReference type="SAM" id="Coils"/>
    </source>
</evidence>
<dbReference type="Pfam" id="PF07568">
    <property type="entry name" value="HisKA_2"/>
    <property type="match status" value="1"/>
</dbReference>
<dbReference type="InterPro" id="IPR003594">
    <property type="entry name" value="HATPase_dom"/>
</dbReference>
<sequence length="812" mass="91286">MGLLVGVGGGARSARAQPPTPESLRTPLGQTQQPSLQAQRCLALCEYHHYNSAPDSCRWYAAQALRSVPARSVQAAWAQTWLASAWLREKQFDSAAYYLEAAAQGFRHHKLPEGIARVLTEQAALQSAQDQVPAARQRYQEALAYCRQHELPTAEADVLRAYSFMAMREQQLDSAALYNQTAEALYRRTEHRRGLAHVVWMHGLLAQRRADYAEARVWLDSALALADGAACFRLGTECYTTLANVQVESGDYVAALATLLRTAERHRQVGHTEGMGQAYLGMGNVHYYRDEYPLARRYYLRALEAFEATRLLDGLARGYGNLAAVQRLEGDIEGALRSHERSLQYREALGNQAMIAHAHTNLANLYLDEREDLAKARHHLELAEPIVEARQNAYDRAYLWLVFSQLFLKEGKITAALQRAHDVLSLAHGNGIPELELETYVHLQNLFAQRHQFDSAYHYLVQASTLRDTLLSEENSVRIAELETRYQTRQKDDSLQFARQSVTLLGAEAEVREARLFRQRWLSISALALVALLGGWVYTLAQTRRQLQQQREALATTNRQLDRANGQLQERNQQLDATNAQLQCTVQHLDEANRQLQESNQTLAQQKIQIETLMREQSHRLKNHLSAVAGLLTLQSHSLVDPSARQALEESHARVEAIMLVQQMLYGKDLTHLPVDVYLTELIRTILRMYGFCEQLARLHIAPLRLPADQVLHLGLLVNELVTNAAKYALPTVRDPALDVGLQPESAAQLRLWVSDNGPGFVPDTTATASFGLRLVALQTRQLEGQARWSNGQGMCFTLEFPHETLEGGAAL</sequence>
<keyword evidence="6 14" id="KW-0418">Kinase</keyword>
<feature type="domain" description="Histidine kinase/HSP90-like ATPase" evidence="12">
    <location>
        <begin position="712"/>
        <end position="804"/>
    </location>
</feature>
<comment type="catalytic activity">
    <reaction evidence="1">
        <text>ATP + protein L-histidine = ADP + protein N-phospho-L-histidine.</text>
        <dbReference type="EC" id="2.7.13.3"/>
    </reaction>
</comment>
<dbReference type="SUPFAM" id="SSF48452">
    <property type="entry name" value="TPR-like"/>
    <property type="match status" value="2"/>
</dbReference>
<dbReference type="Gene3D" id="3.30.565.10">
    <property type="entry name" value="Histidine kinase-like ATPase, C-terminal domain"/>
    <property type="match status" value="1"/>
</dbReference>
<dbReference type="InterPro" id="IPR011495">
    <property type="entry name" value="Sig_transdc_His_kin_sub2_dim/P"/>
</dbReference>
<evidence type="ECO:0000256" key="7">
    <source>
        <dbReference type="ARBA" id="ARBA00022840"/>
    </source>
</evidence>
<dbReference type="Proteomes" id="UP000198510">
    <property type="component" value="Unassembled WGS sequence"/>
</dbReference>
<reference evidence="14 15" key="1">
    <citation type="submission" date="2016-10" db="EMBL/GenBank/DDBJ databases">
        <authorList>
            <person name="de Groot N.N."/>
        </authorList>
    </citation>
    <scope>NUCLEOTIDE SEQUENCE [LARGE SCALE GENOMIC DNA]</scope>
    <source>
        <strain evidence="14 15">DSM 25186</strain>
    </source>
</reference>
<dbReference type="PROSITE" id="PS50005">
    <property type="entry name" value="TPR"/>
    <property type="match status" value="1"/>
</dbReference>
<feature type="transmembrane region" description="Helical" evidence="11">
    <location>
        <begin position="521"/>
        <end position="541"/>
    </location>
</feature>
<dbReference type="Pfam" id="PF02518">
    <property type="entry name" value="HATPase_c"/>
    <property type="match status" value="1"/>
</dbReference>
<feature type="repeat" description="TPR" evidence="8">
    <location>
        <begin position="276"/>
        <end position="309"/>
    </location>
</feature>
<dbReference type="PANTHER" id="PTHR41523">
    <property type="entry name" value="TWO-COMPONENT SYSTEM SENSOR PROTEIN"/>
    <property type="match status" value="1"/>
</dbReference>
<evidence type="ECO:0000256" key="10">
    <source>
        <dbReference type="SAM" id="MobiDB-lite"/>
    </source>
</evidence>
<evidence type="ECO:0000256" key="1">
    <source>
        <dbReference type="ARBA" id="ARBA00000085"/>
    </source>
</evidence>
<keyword evidence="11" id="KW-1133">Transmembrane helix</keyword>
<gene>
    <name evidence="14" type="ORF">SAMN05421823_11366</name>
</gene>
<accession>A0A1G9T2A8</accession>
<dbReference type="CDD" id="cd16936">
    <property type="entry name" value="HATPase_RsbW-like"/>
    <property type="match status" value="1"/>
</dbReference>
<dbReference type="GO" id="GO:0005524">
    <property type="term" value="F:ATP binding"/>
    <property type="evidence" value="ECO:0007669"/>
    <property type="project" value="UniProtKB-KW"/>
</dbReference>
<keyword evidence="11" id="KW-0812">Transmembrane</keyword>
<dbReference type="InterPro" id="IPR011990">
    <property type="entry name" value="TPR-like_helical_dom_sf"/>
</dbReference>
<dbReference type="Gene3D" id="1.25.40.10">
    <property type="entry name" value="Tetratricopeptide repeat domain"/>
    <property type="match status" value="2"/>
</dbReference>
<keyword evidence="9" id="KW-0175">Coiled coil</keyword>
<feature type="region of interest" description="Disordered" evidence="10">
    <location>
        <begin position="1"/>
        <end position="31"/>
    </location>
</feature>
<dbReference type="InterPro" id="IPR036890">
    <property type="entry name" value="HATPase_C_sf"/>
</dbReference>
<dbReference type="InterPro" id="IPR019734">
    <property type="entry name" value="TPR_rpt"/>
</dbReference>
<dbReference type="EC" id="2.7.13.3" evidence="2"/>
<protein>
    <recommendedName>
        <fullName evidence="2">histidine kinase</fullName>
        <ecNumber evidence="2">2.7.13.3</ecNumber>
    </recommendedName>
</protein>
<dbReference type="PANTHER" id="PTHR41523:SF8">
    <property type="entry name" value="ETHYLENE RESPONSE SENSOR PROTEIN"/>
    <property type="match status" value="1"/>
</dbReference>
<evidence type="ECO:0000256" key="8">
    <source>
        <dbReference type="PROSITE-ProRule" id="PRU00339"/>
    </source>
</evidence>
<dbReference type="GO" id="GO:0004673">
    <property type="term" value="F:protein histidine kinase activity"/>
    <property type="evidence" value="ECO:0007669"/>
    <property type="project" value="UniProtKB-EC"/>
</dbReference>
<organism evidence="14 15">
    <name type="scientific">Catalinimonas alkaloidigena</name>
    <dbReference type="NCBI Taxonomy" id="1075417"/>
    <lineage>
        <taxon>Bacteria</taxon>
        <taxon>Pseudomonadati</taxon>
        <taxon>Bacteroidota</taxon>
        <taxon>Cytophagia</taxon>
        <taxon>Cytophagales</taxon>
        <taxon>Catalimonadaceae</taxon>
        <taxon>Catalinimonas</taxon>
    </lineage>
</organism>
<feature type="domain" description="Signal transduction histidine kinase subgroup 2 dimerisation and phosphoacceptor" evidence="13">
    <location>
        <begin position="616"/>
        <end position="690"/>
    </location>
</feature>
<dbReference type="Pfam" id="PF13424">
    <property type="entry name" value="TPR_12"/>
    <property type="match status" value="1"/>
</dbReference>
<evidence type="ECO:0000313" key="14">
    <source>
        <dbReference type="EMBL" id="SDM41790.1"/>
    </source>
</evidence>
<keyword evidence="7" id="KW-0067">ATP-binding</keyword>